<gene>
    <name evidence="2" type="ORF">RF55_17046</name>
</gene>
<dbReference type="Gene3D" id="3.40.47.10">
    <property type="match status" value="2"/>
</dbReference>
<dbReference type="PANTHER" id="PTHR43775:SF23">
    <property type="entry name" value="FATTY ACID SYNTHASE 3"/>
    <property type="match status" value="1"/>
</dbReference>
<evidence type="ECO:0000259" key="1">
    <source>
        <dbReference type="PROSITE" id="PS52004"/>
    </source>
</evidence>
<dbReference type="Gene3D" id="3.30.70.3290">
    <property type="match status" value="1"/>
</dbReference>
<accession>A0A0J7K3D8</accession>
<evidence type="ECO:0000313" key="2">
    <source>
        <dbReference type="EMBL" id="KMQ84829.1"/>
    </source>
</evidence>
<name>A0A0J7K3D8_LASNI</name>
<dbReference type="STRING" id="67767.A0A0J7K3D8"/>
<dbReference type="PANTHER" id="PTHR43775">
    <property type="entry name" value="FATTY ACID SYNTHASE"/>
    <property type="match status" value="1"/>
</dbReference>
<dbReference type="Pfam" id="PF16197">
    <property type="entry name" value="KAsynt_C_assoc"/>
    <property type="match status" value="1"/>
</dbReference>
<protein>
    <submittedName>
        <fullName evidence="2">Fatty acid synthase</fullName>
    </submittedName>
</protein>
<proteinExistence type="predicted"/>
<reference evidence="2 3" key="1">
    <citation type="submission" date="2015-04" db="EMBL/GenBank/DDBJ databases">
        <title>Lasius niger genome sequencing.</title>
        <authorList>
            <person name="Konorov E.A."/>
            <person name="Nikitin M.A."/>
            <person name="Kirill M.V."/>
            <person name="Chang P."/>
        </authorList>
    </citation>
    <scope>NUCLEOTIDE SEQUENCE [LARGE SCALE GENOMIC DNA]</scope>
    <source>
        <tissue evidence="2">Whole</tissue>
    </source>
</reference>
<dbReference type="InterPro" id="IPR016039">
    <property type="entry name" value="Thiolase-like"/>
</dbReference>
<dbReference type="Proteomes" id="UP000036403">
    <property type="component" value="Unassembled WGS sequence"/>
</dbReference>
<dbReference type="PaxDb" id="67767-A0A0J7K3D8"/>
<dbReference type="InterPro" id="IPR020841">
    <property type="entry name" value="PKS_Beta-ketoAc_synthase_dom"/>
</dbReference>
<dbReference type="AlphaFoldDB" id="A0A0J7K3D8"/>
<dbReference type="GO" id="GO:0006633">
    <property type="term" value="P:fatty acid biosynthetic process"/>
    <property type="evidence" value="ECO:0007669"/>
    <property type="project" value="TreeGrafter"/>
</dbReference>
<dbReference type="SMART" id="SM00825">
    <property type="entry name" value="PKS_KS"/>
    <property type="match status" value="1"/>
</dbReference>
<dbReference type="OrthoDB" id="329835at2759"/>
<dbReference type="CDD" id="cd00833">
    <property type="entry name" value="PKS"/>
    <property type="match status" value="1"/>
</dbReference>
<dbReference type="EMBL" id="LBMM01015382">
    <property type="protein sequence ID" value="KMQ84829.1"/>
    <property type="molecule type" value="Genomic_DNA"/>
</dbReference>
<sequence length="224" mass="24752">MYKVGVLSVDGYCRPYDEEGAGYMRSDTAVVVYLQKAKDARRIYATFVYGKTNCDGFKEEGITFPSFDKQKMLLEEFYEECGISPIKLSYMEAHATGTLAGDPVELQAIDESLCSKRDFPLLLGSVKSNLGHSEPVSGHCQITKDMTAIIEGRVKIVTEPTEWKGGYIGINSFGFGGANCHILLKSNPKIKVNNGTDDNLPRLVAISGRTEEAVKIILDDNYDR</sequence>
<dbReference type="InterPro" id="IPR032821">
    <property type="entry name" value="PKS_assoc"/>
</dbReference>
<comment type="caution">
    <text evidence="2">The sequence shown here is derived from an EMBL/GenBank/DDBJ whole genome shotgun (WGS) entry which is preliminary data.</text>
</comment>
<evidence type="ECO:0000313" key="3">
    <source>
        <dbReference type="Proteomes" id="UP000036403"/>
    </source>
</evidence>
<feature type="domain" description="Ketosynthase family 3 (KS3)" evidence="1">
    <location>
        <begin position="1"/>
        <end position="186"/>
    </location>
</feature>
<dbReference type="SUPFAM" id="SSF53901">
    <property type="entry name" value="Thiolase-like"/>
    <property type="match status" value="1"/>
</dbReference>
<dbReference type="InterPro" id="IPR050091">
    <property type="entry name" value="PKS_NRPS_Biosynth_Enz"/>
</dbReference>
<dbReference type="PROSITE" id="PS52004">
    <property type="entry name" value="KS3_2"/>
    <property type="match status" value="1"/>
</dbReference>
<organism evidence="2 3">
    <name type="scientific">Lasius niger</name>
    <name type="common">Black garden ant</name>
    <dbReference type="NCBI Taxonomy" id="67767"/>
    <lineage>
        <taxon>Eukaryota</taxon>
        <taxon>Metazoa</taxon>
        <taxon>Ecdysozoa</taxon>
        <taxon>Arthropoda</taxon>
        <taxon>Hexapoda</taxon>
        <taxon>Insecta</taxon>
        <taxon>Pterygota</taxon>
        <taxon>Neoptera</taxon>
        <taxon>Endopterygota</taxon>
        <taxon>Hymenoptera</taxon>
        <taxon>Apocrita</taxon>
        <taxon>Aculeata</taxon>
        <taxon>Formicoidea</taxon>
        <taxon>Formicidae</taxon>
        <taxon>Formicinae</taxon>
        <taxon>Lasius</taxon>
        <taxon>Lasius</taxon>
    </lineage>
</organism>
<keyword evidence="3" id="KW-1185">Reference proteome</keyword>
<dbReference type="GO" id="GO:0004312">
    <property type="term" value="F:fatty acid synthase activity"/>
    <property type="evidence" value="ECO:0007669"/>
    <property type="project" value="TreeGrafter"/>
</dbReference>